<evidence type="ECO:0000256" key="1">
    <source>
        <dbReference type="ARBA" id="ARBA00022801"/>
    </source>
</evidence>
<feature type="chain" id="PRO_5036908071" evidence="2">
    <location>
        <begin position="27"/>
        <end position="234"/>
    </location>
</feature>
<dbReference type="GO" id="GO:0009253">
    <property type="term" value="P:peptidoglycan catabolic process"/>
    <property type="evidence" value="ECO:0007669"/>
    <property type="project" value="InterPro"/>
</dbReference>
<protein>
    <submittedName>
        <fullName evidence="4">N-acetylmuramoyl-L-alanine amidase</fullName>
    </submittedName>
</protein>
<keyword evidence="2" id="KW-0732">Signal</keyword>
<name>A0A923RUN2_9FIRM</name>
<dbReference type="GO" id="GO:0008745">
    <property type="term" value="F:N-acetylmuramoyl-L-alanine amidase activity"/>
    <property type="evidence" value="ECO:0007669"/>
    <property type="project" value="InterPro"/>
</dbReference>
<dbReference type="SUPFAM" id="SSF53187">
    <property type="entry name" value="Zn-dependent exopeptidases"/>
    <property type="match status" value="1"/>
</dbReference>
<dbReference type="Proteomes" id="UP000606499">
    <property type="component" value="Unassembled WGS sequence"/>
</dbReference>
<feature type="domain" description="MurNAc-LAA" evidence="3">
    <location>
        <begin position="114"/>
        <end position="228"/>
    </location>
</feature>
<organism evidence="4 5">
    <name type="scientific">Agathobaculum faecis</name>
    <dbReference type="NCBI Taxonomy" id="2763013"/>
    <lineage>
        <taxon>Bacteria</taxon>
        <taxon>Bacillati</taxon>
        <taxon>Bacillota</taxon>
        <taxon>Clostridia</taxon>
        <taxon>Eubacteriales</taxon>
        <taxon>Butyricicoccaceae</taxon>
        <taxon>Agathobaculum</taxon>
    </lineage>
</organism>
<sequence length="234" mass="25512">MQIKMGKRMVLCVMVGLLAGLTAVHSSGIVQTIAESRASRTLVIDAGHGGFDGGAVGSNGTAEQDINLSIAQRLYGLAGFFGVQAVMTRPDTNALDYDPSRPVRENKISDIKAREQIVQQAANPIFLSIHLNKFSDPQYHGAQVFYSANHAGGRVLAEYLQNSLIYGCDPENRRQAKQAESSIYLMKKLTCPAVIVECGFLSNAEEEMKLNDPDYHKKLAACILRGYLQYANGD</sequence>
<comment type="caution">
    <text evidence="4">The sequence shown here is derived from an EMBL/GenBank/DDBJ whole genome shotgun (WGS) entry which is preliminary data.</text>
</comment>
<dbReference type="Gene3D" id="3.40.630.40">
    <property type="entry name" value="Zn-dependent exopeptidases"/>
    <property type="match status" value="1"/>
</dbReference>
<keyword evidence="1" id="KW-0378">Hydrolase</keyword>
<dbReference type="RefSeq" id="WP_159068016.1">
    <property type="nucleotide sequence ID" value="NZ_JACOPL010000001.1"/>
</dbReference>
<proteinExistence type="predicted"/>
<dbReference type="GO" id="GO:0030288">
    <property type="term" value="C:outer membrane-bounded periplasmic space"/>
    <property type="evidence" value="ECO:0007669"/>
    <property type="project" value="TreeGrafter"/>
</dbReference>
<accession>A0A923RUN2</accession>
<keyword evidence="5" id="KW-1185">Reference proteome</keyword>
<evidence type="ECO:0000313" key="4">
    <source>
        <dbReference type="EMBL" id="MBC5724064.1"/>
    </source>
</evidence>
<dbReference type="AlphaFoldDB" id="A0A923RUN2"/>
<dbReference type="Pfam" id="PF01520">
    <property type="entry name" value="Amidase_3"/>
    <property type="match status" value="1"/>
</dbReference>
<dbReference type="SMART" id="SM00646">
    <property type="entry name" value="Ami_3"/>
    <property type="match status" value="1"/>
</dbReference>
<gene>
    <name evidence="4" type="ORF">H8S45_01060</name>
</gene>
<dbReference type="PANTHER" id="PTHR30404">
    <property type="entry name" value="N-ACETYLMURAMOYL-L-ALANINE AMIDASE"/>
    <property type="match status" value="1"/>
</dbReference>
<dbReference type="PANTHER" id="PTHR30404:SF0">
    <property type="entry name" value="N-ACETYLMURAMOYL-L-ALANINE AMIDASE AMIC"/>
    <property type="match status" value="1"/>
</dbReference>
<feature type="signal peptide" evidence="2">
    <location>
        <begin position="1"/>
        <end position="26"/>
    </location>
</feature>
<reference evidence="4" key="1">
    <citation type="submission" date="2020-08" db="EMBL/GenBank/DDBJ databases">
        <title>Genome public.</title>
        <authorList>
            <person name="Liu C."/>
            <person name="Sun Q."/>
        </authorList>
    </citation>
    <scope>NUCLEOTIDE SEQUENCE</scope>
    <source>
        <strain evidence="4">NSJ-28</strain>
    </source>
</reference>
<evidence type="ECO:0000313" key="5">
    <source>
        <dbReference type="Proteomes" id="UP000606499"/>
    </source>
</evidence>
<dbReference type="InterPro" id="IPR050695">
    <property type="entry name" value="N-acetylmuramoyl_amidase_3"/>
</dbReference>
<dbReference type="CDD" id="cd02696">
    <property type="entry name" value="MurNAc-LAA"/>
    <property type="match status" value="1"/>
</dbReference>
<evidence type="ECO:0000256" key="2">
    <source>
        <dbReference type="SAM" id="SignalP"/>
    </source>
</evidence>
<dbReference type="EMBL" id="JACOPL010000001">
    <property type="protein sequence ID" value="MBC5724064.1"/>
    <property type="molecule type" value="Genomic_DNA"/>
</dbReference>
<evidence type="ECO:0000259" key="3">
    <source>
        <dbReference type="SMART" id="SM00646"/>
    </source>
</evidence>
<dbReference type="InterPro" id="IPR002508">
    <property type="entry name" value="MurNAc-LAA_cat"/>
</dbReference>